<evidence type="ECO:0000256" key="6">
    <source>
        <dbReference type="ARBA" id="ARBA00023242"/>
    </source>
</evidence>
<evidence type="ECO:0000256" key="1">
    <source>
        <dbReference type="ARBA" id="ARBA00004123"/>
    </source>
</evidence>
<keyword evidence="9" id="KW-1185">Reference proteome</keyword>
<feature type="domain" description="C2H2-type" evidence="8">
    <location>
        <begin position="139"/>
        <end position="166"/>
    </location>
</feature>
<sequence length="244" mass="27124">MFLDQPTKAFKYPSFANPTLTISALLNAELSGNNLGPNLLEINNRSLGDPGDRRFQCEVCGKGFSLLGNLKTHRRIHSQEKPFKCETCGKGFTQSGNLRAHERIHTGEKPFSCHICAKSFVQIQHLKSHMRTHSGERPYQCKDCGKAFTQASTLRAHIRIHSGERPYQCKVCAKAFSQSSNLKEHVRIHTKHQKLPINQAALVALSNGVDIPGLSPLDEEDNLDDDSILDISLNDSHAATENLI</sequence>
<dbReference type="PANTHER" id="PTHR24394:SF44">
    <property type="entry name" value="ZINC FINGER PROTEIN 271-LIKE"/>
    <property type="match status" value="1"/>
</dbReference>
<name>A0ABM0MA99_SACKO</name>
<accession>A0ABM0MA99</accession>
<evidence type="ECO:0000256" key="5">
    <source>
        <dbReference type="ARBA" id="ARBA00022833"/>
    </source>
</evidence>
<dbReference type="SMART" id="SM00355">
    <property type="entry name" value="ZnF_C2H2"/>
    <property type="match status" value="5"/>
</dbReference>
<keyword evidence="3" id="KW-0677">Repeat</keyword>
<feature type="domain" description="C2H2-type" evidence="8">
    <location>
        <begin position="83"/>
        <end position="110"/>
    </location>
</feature>
<feature type="domain" description="C2H2-type" evidence="8">
    <location>
        <begin position="111"/>
        <end position="138"/>
    </location>
</feature>
<evidence type="ECO:0000259" key="8">
    <source>
        <dbReference type="PROSITE" id="PS50157"/>
    </source>
</evidence>
<dbReference type="InterPro" id="IPR013087">
    <property type="entry name" value="Znf_C2H2_type"/>
</dbReference>
<dbReference type="Pfam" id="PF13465">
    <property type="entry name" value="zf-H2C2_2"/>
    <property type="match status" value="1"/>
</dbReference>
<dbReference type="RefSeq" id="XP_006816940.1">
    <property type="nucleotide sequence ID" value="XM_006816877.1"/>
</dbReference>
<evidence type="ECO:0000256" key="2">
    <source>
        <dbReference type="ARBA" id="ARBA00022723"/>
    </source>
</evidence>
<proteinExistence type="predicted"/>
<evidence type="ECO:0000256" key="3">
    <source>
        <dbReference type="ARBA" id="ARBA00022737"/>
    </source>
</evidence>
<dbReference type="SUPFAM" id="SSF57667">
    <property type="entry name" value="beta-beta-alpha zinc fingers"/>
    <property type="match status" value="3"/>
</dbReference>
<keyword evidence="6" id="KW-0539">Nucleus</keyword>
<dbReference type="PROSITE" id="PS50157">
    <property type="entry name" value="ZINC_FINGER_C2H2_2"/>
    <property type="match status" value="5"/>
</dbReference>
<dbReference type="PANTHER" id="PTHR24394">
    <property type="entry name" value="ZINC FINGER PROTEIN"/>
    <property type="match status" value="1"/>
</dbReference>
<organism evidence="9 10">
    <name type="scientific">Saccoglossus kowalevskii</name>
    <name type="common">Acorn worm</name>
    <dbReference type="NCBI Taxonomy" id="10224"/>
    <lineage>
        <taxon>Eukaryota</taxon>
        <taxon>Metazoa</taxon>
        <taxon>Hemichordata</taxon>
        <taxon>Enteropneusta</taxon>
        <taxon>Harrimaniidae</taxon>
        <taxon>Saccoglossus</taxon>
    </lineage>
</organism>
<dbReference type="GeneID" id="102803648"/>
<dbReference type="Pfam" id="PF00096">
    <property type="entry name" value="zf-C2H2"/>
    <property type="match status" value="3"/>
</dbReference>
<comment type="subcellular location">
    <subcellularLocation>
        <location evidence="1">Nucleus</location>
    </subcellularLocation>
</comment>
<dbReference type="Gene3D" id="3.30.160.60">
    <property type="entry name" value="Classic Zinc Finger"/>
    <property type="match status" value="5"/>
</dbReference>
<dbReference type="PROSITE" id="PS00028">
    <property type="entry name" value="ZINC_FINGER_C2H2_1"/>
    <property type="match status" value="5"/>
</dbReference>
<protein>
    <submittedName>
        <fullName evidence="10">Zinc finger protein 768-like</fullName>
    </submittedName>
</protein>
<evidence type="ECO:0000256" key="7">
    <source>
        <dbReference type="PROSITE-ProRule" id="PRU00042"/>
    </source>
</evidence>
<gene>
    <name evidence="10" type="primary">LOC102803648</name>
</gene>
<evidence type="ECO:0000256" key="4">
    <source>
        <dbReference type="ARBA" id="ARBA00022771"/>
    </source>
</evidence>
<reference evidence="10" key="1">
    <citation type="submission" date="2025-08" db="UniProtKB">
        <authorList>
            <consortium name="RefSeq"/>
        </authorList>
    </citation>
    <scope>IDENTIFICATION</scope>
    <source>
        <tissue evidence="10">Testes</tissue>
    </source>
</reference>
<dbReference type="InterPro" id="IPR036236">
    <property type="entry name" value="Znf_C2H2_sf"/>
</dbReference>
<dbReference type="Proteomes" id="UP000694865">
    <property type="component" value="Unplaced"/>
</dbReference>
<evidence type="ECO:0000313" key="9">
    <source>
        <dbReference type="Proteomes" id="UP000694865"/>
    </source>
</evidence>
<keyword evidence="2" id="KW-0479">Metal-binding</keyword>
<evidence type="ECO:0000313" key="10">
    <source>
        <dbReference type="RefSeq" id="XP_006816940.1"/>
    </source>
</evidence>
<feature type="domain" description="C2H2-type" evidence="8">
    <location>
        <begin position="167"/>
        <end position="194"/>
    </location>
</feature>
<feature type="domain" description="C2H2-type" evidence="8">
    <location>
        <begin position="55"/>
        <end position="82"/>
    </location>
</feature>
<keyword evidence="5" id="KW-0862">Zinc</keyword>
<keyword evidence="4 7" id="KW-0863">Zinc-finger</keyword>